<evidence type="ECO:0000256" key="1">
    <source>
        <dbReference type="SAM" id="Phobius"/>
    </source>
</evidence>
<proteinExistence type="predicted"/>
<evidence type="ECO:0000313" key="2">
    <source>
        <dbReference type="EMBL" id="CDW48826.1"/>
    </source>
</evidence>
<name>A0A0K2VFV4_LEPSM</name>
<keyword evidence="1" id="KW-0472">Membrane</keyword>
<accession>A0A0K2VFV4</accession>
<keyword evidence="1" id="KW-0812">Transmembrane</keyword>
<dbReference type="AlphaFoldDB" id="A0A0K2VFV4"/>
<protein>
    <submittedName>
        <fullName evidence="2">Uncharacterized protein</fullName>
    </submittedName>
</protein>
<dbReference type="EMBL" id="HACA01031465">
    <property type="protein sequence ID" value="CDW48826.1"/>
    <property type="molecule type" value="Transcribed_RNA"/>
</dbReference>
<organism evidence="2">
    <name type="scientific">Lepeophtheirus salmonis</name>
    <name type="common">Salmon louse</name>
    <name type="synonym">Caligus salmonis</name>
    <dbReference type="NCBI Taxonomy" id="72036"/>
    <lineage>
        <taxon>Eukaryota</taxon>
        <taxon>Metazoa</taxon>
        <taxon>Ecdysozoa</taxon>
        <taxon>Arthropoda</taxon>
        <taxon>Crustacea</taxon>
        <taxon>Multicrustacea</taxon>
        <taxon>Hexanauplia</taxon>
        <taxon>Copepoda</taxon>
        <taxon>Siphonostomatoida</taxon>
        <taxon>Caligidae</taxon>
        <taxon>Lepeophtheirus</taxon>
    </lineage>
</organism>
<feature type="transmembrane region" description="Helical" evidence="1">
    <location>
        <begin position="12"/>
        <end position="32"/>
    </location>
</feature>
<reference evidence="2" key="1">
    <citation type="submission" date="2014-05" db="EMBL/GenBank/DDBJ databases">
        <authorList>
            <person name="Chronopoulou M."/>
        </authorList>
    </citation>
    <scope>NUCLEOTIDE SEQUENCE</scope>
    <source>
        <tissue evidence="2">Whole organism</tissue>
    </source>
</reference>
<keyword evidence="1" id="KW-1133">Transmembrane helix</keyword>
<sequence>MSTVTKYFKHLTFRISSIICGSIFLPGISSLFNNLVLSLKSGKDAFTTILHL</sequence>